<feature type="compositionally biased region" description="Basic and acidic residues" evidence="1">
    <location>
        <begin position="259"/>
        <end position="285"/>
    </location>
</feature>
<dbReference type="AlphaFoldDB" id="A0A1J5RUL8"/>
<accession>A0A1J5RUL8</accession>
<organism evidence="2">
    <name type="scientific">mine drainage metagenome</name>
    <dbReference type="NCBI Taxonomy" id="410659"/>
    <lineage>
        <taxon>unclassified sequences</taxon>
        <taxon>metagenomes</taxon>
        <taxon>ecological metagenomes</taxon>
    </lineage>
</organism>
<evidence type="ECO:0000256" key="1">
    <source>
        <dbReference type="SAM" id="MobiDB-lite"/>
    </source>
</evidence>
<reference evidence="2" key="1">
    <citation type="submission" date="2016-10" db="EMBL/GenBank/DDBJ databases">
        <title>Sequence of Gallionella enrichment culture.</title>
        <authorList>
            <person name="Poehlein A."/>
            <person name="Muehling M."/>
            <person name="Daniel R."/>
        </authorList>
    </citation>
    <scope>NUCLEOTIDE SEQUENCE</scope>
</reference>
<proteinExistence type="predicted"/>
<sequence>MSGNKVIQTAGLAPARVRLFQPTQRPTPRNGEWITTAWGRCSVTGRLGQRHADLLEAIQFCAERREDEPSGMIRLLVDPARVRKVMSDARYSQKQIWVLLREMRAVTIEIDTQERRIMGGVINEAEYTRKITRRDPFTGEARRLWVVWLGKAWAEIMRLDKALNYDPTPIVRLEHGISQAVARLLITHSVDRQPNGGWKIDTVIEATAGDLCDQALRDARRRLRADAQGLAAIGIRIDGDRIRRVAHPPTETAQSVAHPPDRVAHPPDRVAHPPDRVAHPPDRVAHPPGSVAHPPDSWRTRPVPLGISGLFRPEMADSLAEPAVQANPTAAGHPPLPGLVTAACPAPAGALAFGRQHDGDQTSVAGTGTVAGDEKSRPHIVAGSIRGRPKSKNSLLMGLIARPATSAPPTTRKAAKDDSDAFAGQSCIGGTHG</sequence>
<evidence type="ECO:0000313" key="2">
    <source>
        <dbReference type="EMBL" id="OIQ91717.1"/>
    </source>
</evidence>
<protein>
    <submittedName>
        <fullName evidence="2">Uncharacterized protein</fullName>
    </submittedName>
</protein>
<dbReference type="EMBL" id="MLJW01000251">
    <property type="protein sequence ID" value="OIQ91717.1"/>
    <property type="molecule type" value="Genomic_DNA"/>
</dbReference>
<comment type="caution">
    <text evidence="2">The sequence shown here is derived from an EMBL/GenBank/DDBJ whole genome shotgun (WGS) entry which is preliminary data.</text>
</comment>
<feature type="region of interest" description="Disordered" evidence="1">
    <location>
        <begin position="250"/>
        <end position="300"/>
    </location>
</feature>
<feature type="region of interest" description="Disordered" evidence="1">
    <location>
        <begin position="403"/>
        <end position="433"/>
    </location>
</feature>
<gene>
    <name evidence="2" type="ORF">GALL_263480</name>
</gene>
<name>A0A1J5RUL8_9ZZZZ</name>